<dbReference type="CDD" id="cd00761">
    <property type="entry name" value="Glyco_tranf_GTA_type"/>
    <property type="match status" value="1"/>
</dbReference>
<dbReference type="PANTHER" id="PTHR43630:SF2">
    <property type="entry name" value="GLYCOSYLTRANSFERASE"/>
    <property type="match status" value="1"/>
</dbReference>
<gene>
    <name evidence="3" type="ORF">Q3V53_13645</name>
</gene>
<accession>A0ABT8UYU5</accession>
<dbReference type="Gene3D" id="3.90.550.10">
    <property type="entry name" value="Spore Coat Polysaccharide Biosynthesis Protein SpsA, Chain A"/>
    <property type="match status" value="1"/>
</dbReference>
<dbReference type="EC" id="2.4.-.-" evidence="3"/>
<dbReference type="RefSeq" id="WP_302897608.1">
    <property type="nucleotide sequence ID" value="NZ_JAUMJH010000034.1"/>
</dbReference>
<evidence type="ECO:0000256" key="1">
    <source>
        <dbReference type="ARBA" id="ARBA00038494"/>
    </source>
</evidence>
<comment type="similarity">
    <text evidence="1">Belongs to the glycosyltransferase 2 family. WaaE/KdtX subfamily.</text>
</comment>
<dbReference type="GO" id="GO:0016757">
    <property type="term" value="F:glycosyltransferase activity"/>
    <property type="evidence" value="ECO:0007669"/>
    <property type="project" value="UniProtKB-KW"/>
</dbReference>
<reference evidence="3 4" key="1">
    <citation type="submission" date="2023-07" db="EMBL/GenBank/DDBJ databases">
        <title>A novel proteolytic Acinetobacter species.</title>
        <authorList>
            <person name="Nemec A."/>
            <person name="Radolfova-Krizova L."/>
        </authorList>
    </citation>
    <scope>NUCLEOTIDE SEQUENCE [LARGE SCALE GENOMIC DNA]</scope>
    <source>
        <strain evidence="3 4">NIPH 1865</strain>
    </source>
</reference>
<feature type="domain" description="Glycosyltransferase 2-like" evidence="2">
    <location>
        <begin position="6"/>
        <end position="134"/>
    </location>
</feature>
<dbReference type="SUPFAM" id="SSF53448">
    <property type="entry name" value="Nucleotide-diphospho-sugar transferases"/>
    <property type="match status" value="1"/>
</dbReference>
<proteinExistence type="inferred from homology"/>
<evidence type="ECO:0000259" key="2">
    <source>
        <dbReference type="Pfam" id="PF00535"/>
    </source>
</evidence>
<dbReference type="EMBL" id="JAUMJH010000034">
    <property type="protein sequence ID" value="MDO3658223.1"/>
    <property type="molecule type" value="Genomic_DNA"/>
</dbReference>
<dbReference type="PANTHER" id="PTHR43630">
    <property type="entry name" value="POLY-BETA-1,6-N-ACETYL-D-GLUCOSAMINE SYNTHASE"/>
    <property type="match status" value="1"/>
</dbReference>
<dbReference type="Proteomes" id="UP001168902">
    <property type="component" value="Unassembled WGS sequence"/>
</dbReference>
<sequence length="320" mass="37372">MNDQCSIIIPLYNEEKNIDTCFEVLKGQTYRNIEILFINDGSTDNSEEILQRKIIENPHLKIRLLSQENLGAAEARRNGIANATSDYITILDCDDELSNDAINLAMELFDSKKDTDIVLFDLKYQSKIDLQTKKINDFTYYTDSKEISGADALKNSLDKWGVHGLGIYRKDIMLKSYEQYEKFNKENLINNDEIITRLCFMNSRYVLLSKGVYFYNNNPFSTTKRINSNLYKKIYNSIILYEILLEKAPKIANTSLIMSYTWEAYRYFTLYKTKLLNSSDWEAAIQKGVNMIKFKDLVFYLSFKARIQYFLLLVSGYRSL</sequence>
<name>A0ABT8UYU5_9GAMM</name>
<dbReference type="InterPro" id="IPR029044">
    <property type="entry name" value="Nucleotide-diphossugar_trans"/>
</dbReference>
<keyword evidence="4" id="KW-1185">Reference proteome</keyword>
<organism evidence="3 4">
    <name type="scientific">Acinetobacter genomosp. 15BJ</name>
    <dbReference type="NCBI Taxonomy" id="106651"/>
    <lineage>
        <taxon>Bacteria</taxon>
        <taxon>Pseudomonadati</taxon>
        <taxon>Pseudomonadota</taxon>
        <taxon>Gammaproteobacteria</taxon>
        <taxon>Moraxellales</taxon>
        <taxon>Moraxellaceae</taxon>
        <taxon>Acinetobacter</taxon>
    </lineage>
</organism>
<dbReference type="InterPro" id="IPR001173">
    <property type="entry name" value="Glyco_trans_2-like"/>
</dbReference>
<evidence type="ECO:0000313" key="4">
    <source>
        <dbReference type="Proteomes" id="UP001168902"/>
    </source>
</evidence>
<comment type="caution">
    <text evidence="3">The sequence shown here is derived from an EMBL/GenBank/DDBJ whole genome shotgun (WGS) entry which is preliminary data.</text>
</comment>
<keyword evidence="3" id="KW-0328">Glycosyltransferase</keyword>
<keyword evidence="3" id="KW-0808">Transferase</keyword>
<evidence type="ECO:0000313" key="3">
    <source>
        <dbReference type="EMBL" id="MDO3658223.1"/>
    </source>
</evidence>
<protein>
    <submittedName>
        <fullName evidence="3">Glycosyltransferase family 2 protein</fullName>
        <ecNumber evidence="3">2.4.-.-</ecNumber>
    </submittedName>
</protein>
<dbReference type="Pfam" id="PF00535">
    <property type="entry name" value="Glycos_transf_2"/>
    <property type="match status" value="1"/>
</dbReference>